<feature type="chain" id="PRO_5015354367" evidence="1">
    <location>
        <begin position="20"/>
        <end position="115"/>
    </location>
</feature>
<organism evidence="2 3">
    <name type="scientific">Actinidia chinensis var. chinensis</name>
    <name type="common">Chinese soft-hair kiwi</name>
    <dbReference type="NCBI Taxonomy" id="1590841"/>
    <lineage>
        <taxon>Eukaryota</taxon>
        <taxon>Viridiplantae</taxon>
        <taxon>Streptophyta</taxon>
        <taxon>Embryophyta</taxon>
        <taxon>Tracheophyta</taxon>
        <taxon>Spermatophyta</taxon>
        <taxon>Magnoliopsida</taxon>
        <taxon>eudicotyledons</taxon>
        <taxon>Gunneridae</taxon>
        <taxon>Pentapetalae</taxon>
        <taxon>asterids</taxon>
        <taxon>Ericales</taxon>
        <taxon>Actinidiaceae</taxon>
        <taxon>Actinidia</taxon>
    </lineage>
</organism>
<reference evidence="2 3" key="1">
    <citation type="submission" date="2017-07" db="EMBL/GenBank/DDBJ databases">
        <title>An improved, manually edited Actinidia chinensis var. chinensis (kiwifruit) genome highlights the challenges associated with draft genomes and gene prediction in plants.</title>
        <authorList>
            <person name="Pilkington S."/>
            <person name="Crowhurst R."/>
            <person name="Hilario E."/>
            <person name="Nardozza S."/>
            <person name="Fraser L."/>
            <person name="Peng Y."/>
            <person name="Gunaseelan K."/>
            <person name="Simpson R."/>
            <person name="Tahir J."/>
            <person name="Deroles S."/>
            <person name="Templeton K."/>
            <person name="Luo Z."/>
            <person name="Davy M."/>
            <person name="Cheng C."/>
            <person name="Mcneilage M."/>
            <person name="Scaglione D."/>
            <person name="Liu Y."/>
            <person name="Zhang Q."/>
            <person name="Datson P."/>
            <person name="De Silva N."/>
            <person name="Gardiner S."/>
            <person name="Bassett H."/>
            <person name="Chagne D."/>
            <person name="Mccallum J."/>
            <person name="Dzierzon H."/>
            <person name="Deng C."/>
            <person name="Wang Y.-Y."/>
            <person name="Barron N."/>
            <person name="Manako K."/>
            <person name="Bowen J."/>
            <person name="Foster T."/>
            <person name="Erridge Z."/>
            <person name="Tiffin H."/>
            <person name="Waite C."/>
            <person name="Davies K."/>
            <person name="Grierson E."/>
            <person name="Laing W."/>
            <person name="Kirk R."/>
            <person name="Chen X."/>
            <person name="Wood M."/>
            <person name="Montefiori M."/>
            <person name="Brummell D."/>
            <person name="Schwinn K."/>
            <person name="Catanach A."/>
            <person name="Fullerton C."/>
            <person name="Li D."/>
            <person name="Meiyalaghan S."/>
            <person name="Nieuwenhuizen N."/>
            <person name="Read N."/>
            <person name="Prakash R."/>
            <person name="Hunter D."/>
            <person name="Zhang H."/>
            <person name="Mckenzie M."/>
            <person name="Knabel M."/>
            <person name="Harris A."/>
            <person name="Allan A."/>
            <person name="Chen A."/>
            <person name="Janssen B."/>
            <person name="Plunkett B."/>
            <person name="Dwamena C."/>
            <person name="Voogd C."/>
            <person name="Leif D."/>
            <person name="Lafferty D."/>
            <person name="Souleyre E."/>
            <person name="Varkonyi-Gasic E."/>
            <person name="Gambi F."/>
            <person name="Hanley J."/>
            <person name="Yao J.-L."/>
            <person name="Cheung J."/>
            <person name="David K."/>
            <person name="Warren B."/>
            <person name="Marsh K."/>
            <person name="Snowden K."/>
            <person name="Lin-Wang K."/>
            <person name="Brian L."/>
            <person name="Martinez-Sanchez M."/>
            <person name="Wang M."/>
            <person name="Ileperuma N."/>
            <person name="Macnee N."/>
            <person name="Campin R."/>
            <person name="Mcatee P."/>
            <person name="Drummond R."/>
            <person name="Espley R."/>
            <person name="Ireland H."/>
            <person name="Wu R."/>
            <person name="Atkinson R."/>
            <person name="Karunairetnam S."/>
            <person name="Bulley S."/>
            <person name="Chunkath S."/>
            <person name="Hanley Z."/>
            <person name="Storey R."/>
            <person name="Thrimawithana A."/>
            <person name="Thomson S."/>
            <person name="David C."/>
            <person name="Testolin R."/>
        </authorList>
    </citation>
    <scope>NUCLEOTIDE SEQUENCE [LARGE SCALE GENOMIC DNA]</scope>
    <source>
        <strain evidence="3">cv. Red5</strain>
        <tissue evidence="2">Young leaf</tissue>
    </source>
</reference>
<gene>
    <name evidence="2" type="ORF">CEY00_Acc00712</name>
</gene>
<name>A0A2R6S1M3_ACTCC</name>
<dbReference type="OrthoDB" id="1631698at2759"/>
<dbReference type="EMBL" id="NKQK01000001">
    <property type="protein sequence ID" value="PSS36170.1"/>
    <property type="molecule type" value="Genomic_DNA"/>
</dbReference>
<comment type="caution">
    <text evidence="2">The sequence shown here is derived from an EMBL/GenBank/DDBJ whole genome shotgun (WGS) entry which is preliminary data.</text>
</comment>
<dbReference type="InParanoid" id="A0A2R6S1M3"/>
<evidence type="ECO:0000313" key="2">
    <source>
        <dbReference type="EMBL" id="PSS36170.1"/>
    </source>
</evidence>
<dbReference type="Gramene" id="PSS36170">
    <property type="protein sequence ID" value="PSS36170"/>
    <property type="gene ID" value="CEY00_Acc00712"/>
</dbReference>
<dbReference type="AlphaFoldDB" id="A0A2R6S1M3"/>
<evidence type="ECO:0000313" key="3">
    <source>
        <dbReference type="Proteomes" id="UP000241394"/>
    </source>
</evidence>
<sequence length="115" mass="13008">MKAQLLAWIFLIVCSIALSYHACERTLTPKTRGDELSLHEQLVENESDMIIETNSDNNHSRINKDVKRILRAKKTIYGASNIYKRPPKNHGGVNALLVNPFPILLMGMLVYISCV</sequence>
<protein>
    <submittedName>
        <fullName evidence="2">TBC domain-containing protein</fullName>
    </submittedName>
</protein>
<proteinExistence type="predicted"/>
<feature type="signal peptide" evidence="1">
    <location>
        <begin position="1"/>
        <end position="19"/>
    </location>
</feature>
<evidence type="ECO:0000256" key="1">
    <source>
        <dbReference type="SAM" id="SignalP"/>
    </source>
</evidence>
<reference evidence="3" key="2">
    <citation type="journal article" date="2018" name="BMC Genomics">
        <title>A manually annotated Actinidia chinensis var. chinensis (kiwifruit) genome highlights the challenges associated with draft genomes and gene prediction in plants.</title>
        <authorList>
            <person name="Pilkington S.M."/>
            <person name="Crowhurst R."/>
            <person name="Hilario E."/>
            <person name="Nardozza S."/>
            <person name="Fraser L."/>
            <person name="Peng Y."/>
            <person name="Gunaseelan K."/>
            <person name="Simpson R."/>
            <person name="Tahir J."/>
            <person name="Deroles S.C."/>
            <person name="Templeton K."/>
            <person name="Luo Z."/>
            <person name="Davy M."/>
            <person name="Cheng C."/>
            <person name="McNeilage M."/>
            <person name="Scaglione D."/>
            <person name="Liu Y."/>
            <person name="Zhang Q."/>
            <person name="Datson P."/>
            <person name="De Silva N."/>
            <person name="Gardiner S.E."/>
            <person name="Bassett H."/>
            <person name="Chagne D."/>
            <person name="McCallum J."/>
            <person name="Dzierzon H."/>
            <person name="Deng C."/>
            <person name="Wang Y.Y."/>
            <person name="Barron L."/>
            <person name="Manako K."/>
            <person name="Bowen J."/>
            <person name="Foster T.M."/>
            <person name="Erridge Z.A."/>
            <person name="Tiffin H."/>
            <person name="Waite C.N."/>
            <person name="Davies K.M."/>
            <person name="Grierson E.P."/>
            <person name="Laing W.A."/>
            <person name="Kirk R."/>
            <person name="Chen X."/>
            <person name="Wood M."/>
            <person name="Montefiori M."/>
            <person name="Brummell D.A."/>
            <person name="Schwinn K.E."/>
            <person name="Catanach A."/>
            <person name="Fullerton C."/>
            <person name="Li D."/>
            <person name="Meiyalaghan S."/>
            <person name="Nieuwenhuizen N."/>
            <person name="Read N."/>
            <person name="Prakash R."/>
            <person name="Hunter D."/>
            <person name="Zhang H."/>
            <person name="McKenzie M."/>
            <person name="Knabel M."/>
            <person name="Harris A."/>
            <person name="Allan A.C."/>
            <person name="Gleave A."/>
            <person name="Chen A."/>
            <person name="Janssen B.J."/>
            <person name="Plunkett B."/>
            <person name="Ampomah-Dwamena C."/>
            <person name="Voogd C."/>
            <person name="Leif D."/>
            <person name="Lafferty D."/>
            <person name="Souleyre E.J.F."/>
            <person name="Varkonyi-Gasic E."/>
            <person name="Gambi F."/>
            <person name="Hanley J."/>
            <person name="Yao J.L."/>
            <person name="Cheung J."/>
            <person name="David K.M."/>
            <person name="Warren B."/>
            <person name="Marsh K."/>
            <person name="Snowden K.C."/>
            <person name="Lin-Wang K."/>
            <person name="Brian L."/>
            <person name="Martinez-Sanchez M."/>
            <person name="Wang M."/>
            <person name="Ileperuma N."/>
            <person name="Macnee N."/>
            <person name="Campin R."/>
            <person name="McAtee P."/>
            <person name="Drummond R.S.M."/>
            <person name="Espley R.V."/>
            <person name="Ireland H.S."/>
            <person name="Wu R."/>
            <person name="Atkinson R.G."/>
            <person name="Karunairetnam S."/>
            <person name="Bulley S."/>
            <person name="Chunkath S."/>
            <person name="Hanley Z."/>
            <person name="Storey R."/>
            <person name="Thrimawithana A.H."/>
            <person name="Thomson S."/>
            <person name="David C."/>
            <person name="Testolin R."/>
            <person name="Huang H."/>
            <person name="Hellens R.P."/>
            <person name="Schaffer R.J."/>
        </authorList>
    </citation>
    <scope>NUCLEOTIDE SEQUENCE [LARGE SCALE GENOMIC DNA]</scope>
    <source>
        <strain evidence="3">cv. Red5</strain>
    </source>
</reference>
<keyword evidence="1" id="KW-0732">Signal</keyword>
<dbReference type="Proteomes" id="UP000241394">
    <property type="component" value="Chromosome LG1"/>
</dbReference>
<keyword evidence="3" id="KW-1185">Reference proteome</keyword>
<accession>A0A2R6S1M3</accession>